<reference evidence="1 2" key="1">
    <citation type="submission" date="2016-11" db="EMBL/GenBank/DDBJ databases">
        <title>Whole genomes of Flavobacteriaceae.</title>
        <authorList>
            <person name="Stine C."/>
            <person name="Li C."/>
            <person name="Tadesse D."/>
        </authorList>
    </citation>
    <scope>NUCLEOTIDE SEQUENCE [LARGE SCALE GENOMIC DNA]</scope>
    <source>
        <strain evidence="1 2">CCUG 60112</strain>
    </source>
</reference>
<comment type="caution">
    <text evidence="1">The sequence shown here is derived from an EMBL/GenBank/DDBJ whole genome shotgun (WGS) entry which is preliminary data.</text>
</comment>
<name>A0ABX4CRF7_9FLAO</name>
<keyword evidence="2" id="KW-1185">Reference proteome</keyword>
<dbReference type="EMBL" id="MUHD01000029">
    <property type="protein sequence ID" value="OXB05162.1"/>
    <property type="molecule type" value="Genomic_DNA"/>
</dbReference>
<evidence type="ECO:0000313" key="2">
    <source>
        <dbReference type="Proteomes" id="UP000198381"/>
    </source>
</evidence>
<protein>
    <submittedName>
        <fullName evidence="1">Uncharacterized protein</fullName>
    </submittedName>
</protein>
<sequence>MELANINIYIQTLLVENLNFTNEGLKNNEKLIRFANDVMRDDFLKFIIDVQCTVDEKAIENPAGYFIGALKNELKRRGFPKGK</sequence>
<accession>A0ABX4CRF7</accession>
<dbReference type="RefSeq" id="WP_089058911.1">
    <property type="nucleotide sequence ID" value="NZ_MUHD01000029.1"/>
</dbReference>
<proteinExistence type="predicted"/>
<organism evidence="1 2">
    <name type="scientific">Flavobacterium plurextorum</name>
    <dbReference type="NCBI Taxonomy" id="1114867"/>
    <lineage>
        <taxon>Bacteria</taxon>
        <taxon>Pseudomonadati</taxon>
        <taxon>Bacteroidota</taxon>
        <taxon>Flavobacteriia</taxon>
        <taxon>Flavobacteriales</taxon>
        <taxon>Flavobacteriaceae</taxon>
        <taxon>Flavobacterium</taxon>
    </lineage>
</organism>
<gene>
    <name evidence="1" type="ORF">B0A81_15775</name>
</gene>
<dbReference type="Proteomes" id="UP000198381">
    <property type="component" value="Unassembled WGS sequence"/>
</dbReference>
<evidence type="ECO:0000313" key="1">
    <source>
        <dbReference type="EMBL" id="OXB05162.1"/>
    </source>
</evidence>